<sequence length="49" mass="5495">MCLYVFWLGILVIDVMIQVSLYFQFVLLGCSCAVLLHDMLDACAPLLIS</sequence>
<feature type="transmembrane region" description="Helical" evidence="1">
    <location>
        <begin position="6"/>
        <end position="36"/>
    </location>
</feature>
<name>A0AAP0Q5D3_9MAGN</name>
<dbReference type="AlphaFoldDB" id="A0AAP0Q5D3"/>
<evidence type="ECO:0000256" key="1">
    <source>
        <dbReference type="SAM" id="Phobius"/>
    </source>
</evidence>
<reference evidence="2 3" key="1">
    <citation type="submission" date="2024-01" db="EMBL/GenBank/DDBJ databases">
        <title>Genome assemblies of Stephania.</title>
        <authorList>
            <person name="Yang L."/>
        </authorList>
    </citation>
    <scope>NUCLEOTIDE SEQUENCE [LARGE SCALE GENOMIC DNA]</scope>
    <source>
        <strain evidence="2">JXDWG</strain>
        <tissue evidence="2">Leaf</tissue>
    </source>
</reference>
<organism evidence="2 3">
    <name type="scientific">Stephania cephalantha</name>
    <dbReference type="NCBI Taxonomy" id="152367"/>
    <lineage>
        <taxon>Eukaryota</taxon>
        <taxon>Viridiplantae</taxon>
        <taxon>Streptophyta</taxon>
        <taxon>Embryophyta</taxon>
        <taxon>Tracheophyta</taxon>
        <taxon>Spermatophyta</taxon>
        <taxon>Magnoliopsida</taxon>
        <taxon>Ranunculales</taxon>
        <taxon>Menispermaceae</taxon>
        <taxon>Menispermoideae</taxon>
        <taxon>Cissampelideae</taxon>
        <taxon>Stephania</taxon>
    </lineage>
</organism>
<keyword evidence="1" id="KW-0472">Membrane</keyword>
<dbReference type="EMBL" id="JBBNAG010000001">
    <property type="protein sequence ID" value="KAK9166584.1"/>
    <property type="molecule type" value="Genomic_DNA"/>
</dbReference>
<protein>
    <submittedName>
        <fullName evidence="2">Uncharacterized protein</fullName>
    </submittedName>
</protein>
<accession>A0AAP0Q5D3</accession>
<comment type="caution">
    <text evidence="2">The sequence shown here is derived from an EMBL/GenBank/DDBJ whole genome shotgun (WGS) entry which is preliminary data.</text>
</comment>
<evidence type="ECO:0000313" key="2">
    <source>
        <dbReference type="EMBL" id="KAK9166584.1"/>
    </source>
</evidence>
<dbReference type="Proteomes" id="UP001419268">
    <property type="component" value="Unassembled WGS sequence"/>
</dbReference>
<keyword evidence="1" id="KW-0812">Transmembrane</keyword>
<gene>
    <name evidence="2" type="ORF">Scep_001775</name>
</gene>
<keyword evidence="3" id="KW-1185">Reference proteome</keyword>
<evidence type="ECO:0000313" key="3">
    <source>
        <dbReference type="Proteomes" id="UP001419268"/>
    </source>
</evidence>
<keyword evidence="1" id="KW-1133">Transmembrane helix</keyword>
<proteinExistence type="predicted"/>